<dbReference type="Proteomes" id="UP001519363">
    <property type="component" value="Unassembled WGS sequence"/>
</dbReference>
<comment type="caution">
    <text evidence="1">The sequence shown here is derived from an EMBL/GenBank/DDBJ whole genome shotgun (WGS) entry which is preliminary data.</text>
</comment>
<evidence type="ECO:0000313" key="1">
    <source>
        <dbReference type="EMBL" id="MBP2477502.1"/>
    </source>
</evidence>
<evidence type="ECO:0000313" key="2">
    <source>
        <dbReference type="Proteomes" id="UP001519363"/>
    </source>
</evidence>
<sequence>MPGPVHGNVIGHTKKDFYTGAHWRYPNRGGVKHVE</sequence>
<keyword evidence="2" id="KW-1185">Reference proteome</keyword>
<organism evidence="1 2">
    <name type="scientific">Crossiella equi</name>
    <dbReference type="NCBI Taxonomy" id="130796"/>
    <lineage>
        <taxon>Bacteria</taxon>
        <taxon>Bacillati</taxon>
        <taxon>Actinomycetota</taxon>
        <taxon>Actinomycetes</taxon>
        <taxon>Pseudonocardiales</taxon>
        <taxon>Pseudonocardiaceae</taxon>
        <taxon>Crossiella</taxon>
    </lineage>
</organism>
<dbReference type="EMBL" id="JAGIOO010000001">
    <property type="protein sequence ID" value="MBP2477502.1"/>
    <property type="molecule type" value="Genomic_DNA"/>
</dbReference>
<name>A0ABS5ALQ1_9PSEU</name>
<reference evidence="1 2" key="1">
    <citation type="submission" date="2021-03" db="EMBL/GenBank/DDBJ databases">
        <title>Sequencing the genomes of 1000 actinobacteria strains.</title>
        <authorList>
            <person name="Klenk H.-P."/>
        </authorList>
    </citation>
    <scope>NUCLEOTIDE SEQUENCE [LARGE SCALE GENOMIC DNA]</scope>
    <source>
        <strain evidence="1 2">DSM 44580</strain>
    </source>
</reference>
<proteinExistence type="predicted"/>
<protein>
    <submittedName>
        <fullName evidence="1">Uncharacterized protein</fullName>
    </submittedName>
</protein>
<gene>
    <name evidence="1" type="ORF">JOF53_006374</name>
</gene>
<accession>A0ABS5ALQ1</accession>